<feature type="transmembrane region" description="Helical" evidence="1">
    <location>
        <begin position="37"/>
        <end position="55"/>
    </location>
</feature>
<keyword evidence="1" id="KW-1133">Transmembrane helix</keyword>
<evidence type="ECO:0000256" key="1">
    <source>
        <dbReference type="SAM" id="Phobius"/>
    </source>
</evidence>
<dbReference type="OrthoDB" id="2970502at2"/>
<reference evidence="3 4" key="1">
    <citation type="submission" date="2018-10" db="EMBL/GenBank/DDBJ databases">
        <title>Phylogenomics of Brevibacillus.</title>
        <authorList>
            <person name="Dunlap C."/>
        </authorList>
    </citation>
    <scope>NUCLEOTIDE SEQUENCE [LARGE SCALE GENOMIC DNA]</scope>
    <source>
        <strain evidence="3 4">JCM 12215</strain>
    </source>
</reference>
<dbReference type="Proteomes" id="UP000282028">
    <property type="component" value="Unassembled WGS sequence"/>
</dbReference>
<organism evidence="3 4">
    <name type="scientific">Brevibacillus invocatus</name>
    <dbReference type="NCBI Taxonomy" id="173959"/>
    <lineage>
        <taxon>Bacteria</taxon>
        <taxon>Bacillati</taxon>
        <taxon>Bacillota</taxon>
        <taxon>Bacilli</taxon>
        <taxon>Bacillales</taxon>
        <taxon>Paenibacillaceae</taxon>
        <taxon>Brevibacillus</taxon>
    </lineage>
</organism>
<evidence type="ECO:0000259" key="2">
    <source>
        <dbReference type="Pfam" id="PF07331"/>
    </source>
</evidence>
<keyword evidence="4" id="KW-1185">Reference proteome</keyword>
<dbReference type="AlphaFoldDB" id="A0A3M8CKQ0"/>
<protein>
    <submittedName>
        <fullName evidence="3">Tripartite tricarboxylate transporter TctB family protein</fullName>
    </submittedName>
</protein>
<proteinExistence type="predicted"/>
<keyword evidence="1" id="KW-0812">Transmembrane</keyword>
<accession>A0A3M8CKQ0</accession>
<feature type="transmembrane region" description="Helical" evidence="1">
    <location>
        <begin position="98"/>
        <end position="115"/>
    </location>
</feature>
<sequence>MVAGKYISTLLIVISLAVVVLSFNIEEQDVFDPSSPSFFPALVGVVMLISALMIARRGIQSPSSAQEETKQHVAVEGNDEEEPEKEMYEKENITQKGINIRLILFTALVVLFAILMNYINFMVLSFLFLFGSMLLLSREKMLRSFIVSLIVSVAFYYTFVHVFHIVFP</sequence>
<dbReference type="Pfam" id="PF07331">
    <property type="entry name" value="TctB"/>
    <property type="match status" value="1"/>
</dbReference>
<evidence type="ECO:0000313" key="4">
    <source>
        <dbReference type="Proteomes" id="UP000282028"/>
    </source>
</evidence>
<dbReference type="RefSeq" id="WP_122907852.1">
    <property type="nucleotide sequence ID" value="NZ_CBCSBE010000002.1"/>
</dbReference>
<comment type="caution">
    <text evidence="3">The sequence shown here is derived from an EMBL/GenBank/DDBJ whole genome shotgun (WGS) entry which is preliminary data.</text>
</comment>
<dbReference type="EMBL" id="RHHR01000008">
    <property type="protein sequence ID" value="RNB76188.1"/>
    <property type="molecule type" value="Genomic_DNA"/>
</dbReference>
<feature type="transmembrane region" description="Helical" evidence="1">
    <location>
        <begin position="7"/>
        <end position="25"/>
    </location>
</feature>
<keyword evidence="1" id="KW-0472">Membrane</keyword>
<feature type="domain" description="DUF1468" evidence="2">
    <location>
        <begin position="10"/>
        <end position="168"/>
    </location>
</feature>
<dbReference type="InterPro" id="IPR009936">
    <property type="entry name" value="DUF1468"/>
</dbReference>
<name>A0A3M8CKQ0_9BACL</name>
<feature type="transmembrane region" description="Helical" evidence="1">
    <location>
        <begin position="121"/>
        <end position="137"/>
    </location>
</feature>
<gene>
    <name evidence="3" type="ORF">EDM52_04565</name>
</gene>
<evidence type="ECO:0000313" key="3">
    <source>
        <dbReference type="EMBL" id="RNB76188.1"/>
    </source>
</evidence>
<feature type="transmembrane region" description="Helical" evidence="1">
    <location>
        <begin position="144"/>
        <end position="167"/>
    </location>
</feature>